<keyword evidence="3" id="KW-1185">Reference proteome</keyword>
<comment type="caution">
    <text evidence="2">The sequence shown here is derived from an EMBL/GenBank/DDBJ whole genome shotgun (WGS) entry which is preliminary data.</text>
</comment>
<keyword evidence="1" id="KW-1133">Transmembrane helix</keyword>
<name>A0A016T8R0_9BILA</name>
<organism evidence="2 3">
    <name type="scientific">Ancylostoma ceylanicum</name>
    <dbReference type="NCBI Taxonomy" id="53326"/>
    <lineage>
        <taxon>Eukaryota</taxon>
        <taxon>Metazoa</taxon>
        <taxon>Ecdysozoa</taxon>
        <taxon>Nematoda</taxon>
        <taxon>Chromadorea</taxon>
        <taxon>Rhabditida</taxon>
        <taxon>Rhabditina</taxon>
        <taxon>Rhabditomorpha</taxon>
        <taxon>Strongyloidea</taxon>
        <taxon>Ancylostomatidae</taxon>
        <taxon>Ancylostomatinae</taxon>
        <taxon>Ancylostoma</taxon>
    </lineage>
</organism>
<proteinExistence type="predicted"/>
<evidence type="ECO:0000313" key="3">
    <source>
        <dbReference type="Proteomes" id="UP000024635"/>
    </source>
</evidence>
<protein>
    <submittedName>
        <fullName evidence="2">Uncharacterized protein</fullName>
    </submittedName>
</protein>
<dbReference type="OrthoDB" id="10430155at2759"/>
<evidence type="ECO:0000313" key="2">
    <source>
        <dbReference type="EMBL" id="EYB99037.1"/>
    </source>
</evidence>
<dbReference type="EMBL" id="JARK01001462">
    <property type="protein sequence ID" value="EYB99037.1"/>
    <property type="molecule type" value="Genomic_DNA"/>
</dbReference>
<dbReference type="AlphaFoldDB" id="A0A016T8R0"/>
<reference evidence="3" key="1">
    <citation type="journal article" date="2015" name="Nat. Genet.">
        <title>The genome and transcriptome of the zoonotic hookworm Ancylostoma ceylanicum identify infection-specific gene families.</title>
        <authorList>
            <person name="Schwarz E.M."/>
            <person name="Hu Y."/>
            <person name="Antoshechkin I."/>
            <person name="Miller M.M."/>
            <person name="Sternberg P.W."/>
            <person name="Aroian R.V."/>
        </authorList>
    </citation>
    <scope>NUCLEOTIDE SEQUENCE</scope>
    <source>
        <strain evidence="3">HY135</strain>
    </source>
</reference>
<accession>A0A016T8R0</accession>
<keyword evidence="1" id="KW-0472">Membrane</keyword>
<evidence type="ECO:0000256" key="1">
    <source>
        <dbReference type="SAM" id="Phobius"/>
    </source>
</evidence>
<sequence length="84" mass="9275">MFAIRVGVGGASLSGWWHSLVASPSEEVNEFEADSNQLIMDVELKEICSERSPRRHPIQFKNNSTSVLAVALIVIAIVMFAFIL</sequence>
<keyword evidence="1" id="KW-0812">Transmembrane</keyword>
<feature type="transmembrane region" description="Helical" evidence="1">
    <location>
        <begin position="64"/>
        <end position="83"/>
    </location>
</feature>
<dbReference type="Proteomes" id="UP000024635">
    <property type="component" value="Unassembled WGS sequence"/>
</dbReference>
<gene>
    <name evidence="2" type="primary">Acey_s0126.g1363</name>
    <name evidence="2" type="ORF">Y032_0126g1363</name>
</gene>